<dbReference type="Pfam" id="PF03403">
    <property type="entry name" value="PAF-AH_p_II"/>
    <property type="match status" value="2"/>
</dbReference>
<dbReference type="SUPFAM" id="SSF51735">
    <property type="entry name" value="NAD(P)-binding Rossmann-fold domains"/>
    <property type="match status" value="1"/>
</dbReference>
<dbReference type="Proteomes" id="UP000265663">
    <property type="component" value="Unassembled WGS sequence"/>
</dbReference>
<dbReference type="AlphaFoldDB" id="A0A3M7LWE3"/>
<feature type="domain" description="NAD-dependent epimerase/dehydratase" evidence="1">
    <location>
        <begin position="552"/>
        <end position="629"/>
    </location>
</feature>
<dbReference type="Pfam" id="PF01370">
    <property type="entry name" value="Epimerase"/>
    <property type="match status" value="1"/>
</dbReference>
<dbReference type="PANTHER" id="PTHR48079">
    <property type="entry name" value="PROTEIN YEEZ"/>
    <property type="match status" value="1"/>
</dbReference>
<dbReference type="EMBL" id="KE747809">
    <property type="protein sequence ID" value="RMZ66548.1"/>
    <property type="molecule type" value="Genomic_DNA"/>
</dbReference>
<dbReference type="InterPro" id="IPR036291">
    <property type="entry name" value="NAD(P)-bd_dom_sf"/>
</dbReference>
<dbReference type="PANTHER" id="PTHR48079:SF6">
    <property type="entry name" value="NAD(P)-BINDING DOMAIN-CONTAINING PROTEIN-RELATED"/>
    <property type="match status" value="1"/>
</dbReference>
<evidence type="ECO:0000313" key="3">
    <source>
        <dbReference type="Proteomes" id="UP000265663"/>
    </source>
</evidence>
<evidence type="ECO:0000259" key="1">
    <source>
        <dbReference type="Pfam" id="PF01370"/>
    </source>
</evidence>
<protein>
    <submittedName>
        <fullName evidence="2">Nucleoside-diphosphate-sugar epimerase</fullName>
    </submittedName>
</protein>
<dbReference type="InterPro" id="IPR029058">
    <property type="entry name" value="AB_hydrolase_fold"/>
</dbReference>
<evidence type="ECO:0000313" key="2">
    <source>
        <dbReference type="EMBL" id="RMZ66548.1"/>
    </source>
</evidence>
<proteinExistence type="predicted"/>
<keyword evidence="3" id="KW-1185">Reference proteome</keyword>
<name>A0A3M7LWE3_9PLEO</name>
<dbReference type="GO" id="GO:0004029">
    <property type="term" value="F:aldehyde dehydrogenase (NAD+) activity"/>
    <property type="evidence" value="ECO:0007669"/>
    <property type="project" value="TreeGrafter"/>
</dbReference>
<sequence>MKHHNRLIISCKYFRHIPKNVFVTFDFDSMALRTALSFILLAFSPSLSTAKTILPIVGSHRYDVVITSTSLTDHDRLDPYAGDGRARSIMVSSFSPVNTCRHKDVVPYMPGATASFMDNKFGAYGLPNGSFQSLNLESCNETATRGRACSSSSLPLVLFSGALSTSRYLYSAMLQSLAATGYMVISIDHPYDADFVEFPDGTVVTGVEIDSDAQIELSVKTRAADIAFVSGQMKNASAVEKLFAGLFRGRGVPKTAVLGHSLGGAAAATAVMQVNSLRGGINLDGSVFGPVVEAGLDRPFMLMGHENKTQATDPSWKAIWPQLKSWKKEFEVKGAAHYSFSDLSLVTSVLGLEGHLPAEVGDILGTIKGVRMSQITNAYVAAFMDIVLKDGKEIGFFKANKHTGGTGYIGGDTLFALYDKHADYEISVLIRTEEKAKIVNETFPKVRIVLGGLDNAKILEEEAAKADVVIHTADASDHEGAAKAIAKGLASGHSNEKLGFWLHTGGTGILCWETMRDDNRLGEWSEREYNDWTAVQDLTGLPKDAFHKNVDDIVLSAGSESVKTAILCPPTIYGRGRGPLNTRSRQAYELAHLILTGQYIPIIGQGKARWNNVHVSDLAQLFVLLTEAAVSNNTDAKLWNEQGYYLVENGEHLWADLARLMGKKATELGLVEKKDLAERELGKDKAIEQAGFEAVSWGFNSRGKAERAKKLVGWLPKGPSIEDTVEEILKDEKSRLDKK</sequence>
<accession>A0A3M7LWE3</accession>
<dbReference type="SUPFAM" id="SSF53474">
    <property type="entry name" value="alpha/beta-Hydrolases"/>
    <property type="match status" value="1"/>
</dbReference>
<reference evidence="2 3" key="1">
    <citation type="journal article" date="2014" name="PLoS ONE">
        <title>De novo Genome Assembly of the Fungal Plant Pathogen Pyrenophora semeniperda.</title>
        <authorList>
            <person name="Soliai M.M."/>
            <person name="Meyer S.E."/>
            <person name="Udall J.A."/>
            <person name="Elzinga D.E."/>
            <person name="Hermansen R.A."/>
            <person name="Bodily P.M."/>
            <person name="Hart A.A."/>
            <person name="Coleman C.E."/>
        </authorList>
    </citation>
    <scope>NUCLEOTIDE SEQUENCE [LARGE SCALE GENOMIC DNA]</scope>
    <source>
        <strain evidence="2 3">CCB06</strain>
        <tissue evidence="2">Mycelium</tissue>
    </source>
</reference>
<organism evidence="2 3">
    <name type="scientific">Pyrenophora seminiperda CCB06</name>
    <dbReference type="NCBI Taxonomy" id="1302712"/>
    <lineage>
        <taxon>Eukaryota</taxon>
        <taxon>Fungi</taxon>
        <taxon>Dikarya</taxon>
        <taxon>Ascomycota</taxon>
        <taxon>Pezizomycotina</taxon>
        <taxon>Dothideomycetes</taxon>
        <taxon>Pleosporomycetidae</taxon>
        <taxon>Pleosporales</taxon>
        <taxon>Pleosporineae</taxon>
        <taxon>Pleosporaceae</taxon>
        <taxon>Pyrenophora</taxon>
    </lineage>
</organism>
<gene>
    <name evidence="2" type="ORF">GMOD_00001893</name>
</gene>
<dbReference type="InterPro" id="IPR051783">
    <property type="entry name" value="NAD(P)-dependent_oxidoreduct"/>
</dbReference>
<dbReference type="OrthoDB" id="2363873at2759"/>
<dbReference type="Gene3D" id="3.40.50.1820">
    <property type="entry name" value="alpha/beta hydrolase"/>
    <property type="match status" value="1"/>
</dbReference>
<dbReference type="GO" id="GO:0005737">
    <property type="term" value="C:cytoplasm"/>
    <property type="evidence" value="ECO:0007669"/>
    <property type="project" value="TreeGrafter"/>
</dbReference>
<dbReference type="Gene3D" id="3.40.50.720">
    <property type="entry name" value="NAD(P)-binding Rossmann-like Domain"/>
    <property type="match status" value="2"/>
</dbReference>
<dbReference type="InterPro" id="IPR001509">
    <property type="entry name" value="Epimerase_deHydtase"/>
</dbReference>